<dbReference type="EMBL" id="MLIQ01000042">
    <property type="protein sequence ID" value="OHU47149.1"/>
    <property type="molecule type" value="Genomic_DNA"/>
</dbReference>
<comment type="caution">
    <text evidence="1">The sequence shown here is derived from an EMBL/GenBank/DDBJ whole genome shotgun (WGS) entry which is preliminary data.</text>
</comment>
<organism evidence="1 2">
    <name type="scientific">Mycobacteroides chelonae</name>
    <name type="common">Mycobacterium chelonae</name>
    <dbReference type="NCBI Taxonomy" id="1774"/>
    <lineage>
        <taxon>Bacteria</taxon>
        <taxon>Bacillati</taxon>
        <taxon>Actinomycetota</taxon>
        <taxon>Actinomycetes</taxon>
        <taxon>Mycobacteriales</taxon>
        <taxon>Mycobacteriaceae</taxon>
        <taxon>Mycobacteroides</taxon>
    </lineage>
</organism>
<dbReference type="Proteomes" id="UP000180043">
    <property type="component" value="Unassembled WGS sequence"/>
</dbReference>
<accession>A0A1S1LH83</accession>
<name>A0A1S1LH83_MYCCH</name>
<proteinExistence type="predicted"/>
<sequence length="243" mass="26309">MDVLMNQTTDTLSAVGFTHEGKVDDLQQFRTRIIRQLHSDFVGHPGTGKWKLALRTIGNSPGENPGVEIVVTLPASVACAEVNEHLASIMSQHALRPLTAAELQGPVEWVQSNLTSATPAITLFCGNDPELARAAANWWTGRFGKRLATKKTGARALDAVTAQVPAELPHDPQIEAFQLSLETTIAEQLESEGRSYVSVDYDPDRALVEALQAAGMHRGAGILYLPWKSVTQIERGQLYTSGG</sequence>
<evidence type="ECO:0000313" key="1">
    <source>
        <dbReference type="EMBL" id="OHU47149.1"/>
    </source>
</evidence>
<dbReference type="AlphaFoldDB" id="A0A1S1LH83"/>
<gene>
    <name evidence="1" type="ORF">BKG82_26185</name>
</gene>
<reference evidence="1 2" key="1">
    <citation type="submission" date="2016-10" db="EMBL/GenBank/DDBJ databases">
        <title>Evaluation of Human, Veterinary and Environmental Mycobacterium chelonae Isolates by Core Genome Phylogenomic Analysis, Targeted Gene Comparison, and Anti-microbial Susceptibility Patterns: A Tale of Mistaken Identities.</title>
        <authorList>
            <person name="Fogelson S.B."/>
            <person name="Camus A.C."/>
            <person name="Lorenz W."/>
            <person name="Vasireddy R."/>
            <person name="Vasireddy S."/>
            <person name="Smith T."/>
            <person name="Brown-Elliott B.A."/>
            <person name="Wallace R.J.Jr."/>
            <person name="Hasan N.A."/>
            <person name="Reischl U."/>
            <person name="Sanchez S."/>
        </authorList>
    </citation>
    <scope>NUCLEOTIDE SEQUENCE [LARGE SCALE GENOMIC DNA]</scope>
    <source>
        <strain evidence="1 2">15515</strain>
    </source>
</reference>
<protein>
    <submittedName>
        <fullName evidence="1">Uncharacterized protein</fullName>
    </submittedName>
</protein>
<evidence type="ECO:0000313" key="2">
    <source>
        <dbReference type="Proteomes" id="UP000180043"/>
    </source>
</evidence>